<organism evidence="2 3">
    <name type="scientific">Polyplax serrata</name>
    <name type="common">Common mouse louse</name>
    <dbReference type="NCBI Taxonomy" id="468196"/>
    <lineage>
        <taxon>Eukaryota</taxon>
        <taxon>Metazoa</taxon>
        <taxon>Ecdysozoa</taxon>
        <taxon>Arthropoda</taxon>
        <taxon>Hexapoda</taxon>
        <taxon>Insecta</taxon>
        <taxon>Pterygota</taxon>
        <taxon>Neoptera</taxon>
        <taxon>Paraneoptera</taxon>
        <taxon>Psocodea</taxon>
        <taxon>Troctomorpha</taxon>
        <taxon>Phthiraptera</taxon>
        <taxon>Anoplura</taxon>
        <taxon>Polyplacidae</taxon>
        <taxon>Polyplax</taxon>
    </lineage>
</organism>
<dbReference type="Gene3D" id="2.60.40.10">
    <property type="entry name" value="Immunoglobulins"/>
    <property type="match status" value="1"/>
</dbReference>
<evidence type="ECO:0000313" key="3">
    <source>
        <dbReference type="Proteomes" id="UP001372834"/>
    </source>
</evidence>
<feature type="domain" description="Ig-like" evidence="1">
    <location>
        <begin position="82"/>
        <end position="119"/>
    </location>
</feature>
<dbReference type="Pfam" id="PF13927">
    <property type="entry name" value="Ig_3"/>
    <property type="match status" value="1"/>
</dbReference>
<dbReference type="InterPro" id="IPR007110">
    <property type="entry name" value="Ig-like_dom"/>
</dbReference>
<name>A0AAN8NYQ1_POLSC</name>
<dbReference type="Proteomes" id="UP001372834">
    <property type="component" value="Unassembled WGS sequence"/>
</dbReference>
<proteinExistence type="predicted"/>
<sequence>MKEKRAVKREGDKEREKMNYKRKIIWMMKILTKRMEVPSGTGAKKENKREKCFSEERYIMCDEWFAQILTESFLNLFAAVPPRIHHVSSQGVMEVKRGASITLECRASGNPVPVITWTRKTFEQEEEHDLRRSEIRSGMRVNSFERMEANRLWGRR</sequence>
<dbReference type="EMBL" id="JAWJWE010000038">
    <property type="protein sequence ID" value="KAK6622731.1"/>
    <property type="molecule type" value="Genomic_DNA"/>
</dbReference>
<reference evidence="2 3" key="1">
    <citation type="submission" date="2023-10" db="EMBL/GenBank/DDBJ databases">
        <title>Genomes of two closely related lineages of the louse Polyplax serrata with different host specificities.</title>
        <authorList>
            <person name="Martinu J."/>
            <person name="Tarabai H."/>
            <person name="Stefka J."/>
            <person name="Hypsa V."/>
        </authorList>
    </citation>
    <scope>NUCLEOTIDE SEQUENCE [LARGE SCALE GENOMIC DNA]</scope>
    <source>
        <strain evidence="2">HR10_N</strain>
    </source>
</reference>
<dbReference type="PROSITE" id="PS50835">
    <property type="entry name" value="IG_LIKE"/>
    <property type="match status" value="1"/>
</dbReference>
<dbReference type="InterPro" id="IPR013783">
    <property type="entry name" value="Ig-like_fold"/>
</dbReference>
<evidence type="ECO:0000259" key="1">
    <source>
        <dbReference type="PROSITE" id="PS50835"/>
    </source>
</evidence>
<dbReference type="InterPro" id="IPR036179">
    <property type="entry name" value="Ig-like_dom_sf"/>
</dbReference>
<accession>A0AAN8NYQ1</accession>
<gene>
    <name evidence="2" type="ORF">RUM43_008574</name>
</gene>
<dbReference type="AlphaFoldDB" id="A0AAN8NYQ1"/>
<evidence type="ECO:0000313" key="2">
    <source>
        <dbReference type="EMBL" id="KAK6622731.1"/>
    </source>
</evidence>
<dbReference type="SUPFAM" id="SSF48726">
    <property type="entry name" value="Immunoglobulin"/>
    <property type="match status" value="1"/>
</dbReference>
<protein>
    <recommendedName>
        <fullName evidence="1">Ig-like domain-containing protein</fullName>
    </recommendedName>
</protein>
<comment type="caution">
    <text evidence="2">The sequence shown here is derived from an EMBL/GenBank/DDBJ whole genome shotgun (WGS) entry which is preliminary data.</text>
</comment>